<dbReference type="Gene3D" id="3.40.50.2000">
    <property type="entry name" value="Glycogen Phosphorylase B"/>
    <property type="match status" value="2"/>
</dbReference>
<dbReference type="Proteomes" id="UP001595872">
    <property type="component" value="Unassembled WGS sequence"/>
</dbReference>
<comment type="caution">
    <text evidence="4">The sequence shown here is derived from an EMBL/GenBank/DDBJ whole genome shotgun (WGS) entry which is preliminary data.</text>
</comment>
<dbReference type="CDD" id="cd03820">
    <property type="entry name" value="GT4_AmsD-like"/>
    <property type="match status" value="1"/>
</dbReference>
<keyword evidence="4" id="KW-0328">Glycosyltransferase</keyword>
<evidence type="ECO:0000256" key="1">
    <source>
        <dbReference type="ARBA" id="ARBA00022679"/>
    </source>
</evidence>
<evidence type="ECO:0000259" key="3">
    <source>
        <dbReference type="Pfam" id="PF00534"/>
    </source>
</evidence>
<name>A0ABV9UC67_9ACTN</name>
<feature type="compositionally biased region" description="Low complexity" evidence="2">
    <location>
        <begin position="1"/>
        <end position="10"/>
    </location>
</feature>
<feature type="domain" description="Glycosyl transferase family 1" evidence="3">
    <location>
        <begin position="263"/>
        <end position="418"/>
    </location>
</feature>
<dbReference type="SUPFAM" id="SSF53756">
    <property type="entry name" value="UDP-Glycosyltransferase/glycogen phosphorylase"/>
    <property type="match status" value="1"/>
</dbReference>
<evidence type="ECO:0000256" key="2">
    <source>
        <dbReference type="SAM" id="MobiDB-lite"/>
    </source>
</evidence>
<proteinExistence type="predicted"/>
<dbReference type="InterPro" id="IPR001296">
    <property type="entry name" value="Glyco_trans_1"/>
</dbReference>
<gene>
    <name evidence="4" type="ORF">ACFPCY_42260</name>
</gene>
<accession>A0ABV9UC67</accession>
<keyword evidence="5" id="KW-1185">Reference proteome</keyword>
<feature type="region of interest" description="Disordered" evidence="2">
    <location>
        <begin position="1"/>
        <end position="27"/>
    </location>
</feature>
<dbReference type="PANTHER" id="PTHR12526:SF636">
    <property type="entry name" value="BLL3647 PROTEIN"/>
    <property type="match status" value="1"/>
</dbReference>
<organism evidence="4 5">
    <name type="scientific">Actinomadura gamaensis</name>
    <dbReference type="NCBI Taxonomy" id="1763541"/>
    <lineage>
        <taxon>Bacteria</taxon>
        <taxon>Bacillati</taxon>
        <taxon>Actinomycetota</taxon>
        <taxon>Actinomycetes</taxon>
        <taxon>Streptosporangiales</taxon>
        <taxon>Thermomonosporaceae</taxon>
        <taxon>Actinomadura</taxon>
    </lineage>
</organism>
<protein>
    <submittedName>
        <fullName evidence="4">Glycosyltransferase family 4 protein</fullName>
        <ecNumber evidence="4">2.4.-.-</ecNumber>
    </submittedName>
</protein>
<reference evidence="5" key="1">
    <citation type="journal article" date="2019" name="Int. J. Syst. Evol. Microbiol.">
        <title>The Global Catalogue of Microorganisms (GCM) 10K type strain sequencing project: providing services to taxonomists for standard genome sequencing and annotation.</title>
        <authorList>
            <consortium name="The Broad Institute Genomics Platform"/>
            <consortium name="The Broad Institute Genome Sequencing Center for Infectious Disease"/>
            <person name="Wu L."/>
            <person name="Ma J."/>
        </authorList>
    </citation>
    <scope>NUCLEOTIDE SEQUENCE [LARGE SCALE GENOMIC DNA]</scope>
    <source>
        <strain evidence="5">KLKA75</strain>
    </source>
</reference>
<keyword evidence="1 4" id="KW-0808">Transferase</keyword>
<dbReference type="EC" id="2.4.-.-" evidence="4"/>
<dbReference type="GO" id="GO:0016757">
    <property type="term" value="F:glycosyltransferase activity"/>
    <property type="evidence" value="ECO:0007669"/>
    <property type="project" value="UniProtKB-KW"/>
</dbReference>
<evidence type="ECO:0000313" key="5">
    <source>
        <dbReference type="Proteomes" id="UP001595872"/>
    </source>
</evidence>
<dbReference type="Pfam" id="PF00534">
    <property type="entry name" value="Glycos_transf_1"/>
    <property type="match status" value="1"/>
</dbReference>
<dbReference type="EMBL" id="JBHSIT010000022">
    <property type="protein sequence ID" value="MFC4913970.1"/>
    <property type="molecule type" value="Genomic_DNA"/>
</dbReference>
<dbReference type="RefSeq" id="WP_378265415.1">
    <property type="nucleotide sequence ID" value="NZ_JBHSIT010000022.1"/>
</dbReference>
<sequence length="444" mass="48470">MEASQAARASAGGGTAARRRSLRARLKDPGRTAHRLVRRFAFVLLRLTALGRPAPAGGGRPVVRVLLQHANGTGGTIRTVLTMCGHLVRDHDVEIVSVVRARETPFFPIPDGVRVTFADDRLAPPSGRVARWTRRLLRRLPSVLTPLEDASFRDMNLWTDLRLVRAVRSAPADVLVGTRPSLNLLLAELAPRGVVTLGQDHRHLPGYRPALRAEIVRRYGRLTALTTLTEAARAGFAEALAGTPVRLVTIPNALPTLSGGPSRREEPVVLAAGRFVRAKGFDLLIRAYAPLVEKHPGWRLRIHGSGARHDRLREQIAELGVGDHVELLPRTDMGRALERASVYVLSSRFEGMPLVLLEAMSKGLAVVAFDCPAGPAEMIEDGVDGLLVPPRDVDALTAALDRVLSDRDLRDRLGKAAPASTDAYRLERVGPLWSRLMDDLLHRS</sequence>
<evidence type="ECO:0000313" key="4">
    <source>
        <dbReference type="EMBL" id="MFC4913970.1"/>
    </source>
</evidence>
<dbReference type="PANTHER" id="PTHR12526">
    <property type="entry name" value="GLYCOSYLTRANSFERASE"/>
    <property type="match status" value="1"/>
</dbReference>